<feature type="compositionally biased region" description="Basic and acidic residues" evidence="1">
    <location>
        <begin position="202"/>
        <end position="214"/>
    </location>
</feature>
<evidence type="ECO:0000313" key="4">
    <source>
        <dbReference type="RefSeq" id="XP_033577092.1"/>
    </source>
</evidence>
<evidence type="ECO:0000313" key="2">
    <source>
        <dbReference type="EMBL" id="KAF2810128.1"/>
    </source>
</evidence>
<keyword evidence="3" id="KW-1185">Reference proteome</keyword>
<dbReference type="AlphaFoldDB" id="A0A6A6YNL8"/>
<sequence>MTYQIYAACATVLASTHSPTDCCPHERRLLFNTKCSSGIPRSSFGKLKRKTASMLQKCVPSSPHAHTSPSHTRNGPTRRRSGNSIAEDWIGESPISSTCSLARAPPDSKRARKDVPAHGLEASPTGAGFQMHSHSPTDTTKRHSISRATHSGDVKRSRSGDEDESWHPVGFARPGAPKVRWEPAVLVGPPVREVQMNFRIETKRSERKERKRFTDLYSSESDDEEEGEGEGEEIRSPRKKQPSIGAEIKRAMRDTWTKMEELGA</sequence>
<feature type="region of interest" description="Disordered" evidence="1">
    <location>
        <begin position="58"/>
        <end position="83"/>
    </location>
</feature>
<accession>A0A6A6YNL8</accession>
<protein>
    <submittedName>
        <fullName evidence="2 4">Uncharacterized protein</fullName>
    </submittedName>
</protein>
<dbReference type="RefSeq" id="XP_033577092.1">
    <property type="nucleotide sequence ID" value="XM_033722051.1"/>
</dbReference>
<dbReference type="EMBL" id="MU003700">
    <property type="protein sequence ID" value="KAF2810128.1"/>
    <property type="molecule type" value="Genomic_DNA"/>
</dbReference>
<dbReference type="Proteomes" id="UP000504636">
    <property type="component" value="Unplaced"/>
</dbReference>
<evidence type="ECO:0000313" key="3">
    <source>
        <dbReference type="Proteomes" id="UP000504636"/>
    </source>
</evidence>
<feature type="compositionally biased region" description="Basic and acidic residues" evidence="1">
    <location>
        <begin position="106"/>
        <end position="116"/>
    </location>
</feature>
<dbReference type="GeneID" id="54462944"/>
<name>A0A6A6YNL8_9PEZI</name>
<feature type="compositionally biased region" description="Basic and acidic residues" evidence="1">
    <location>
        <begin position="150"/>
        <end position="160"/>
    </location>
</feature>
<feature type="compositionally biased region" description="Acidic residues" evidence="1">
    <location>
        <begin position="220"/>
        <end position="231"/>
    </location>
</feature>
<gene>
    <name evidence="2 4" type="ORF">BDZ99DRAFT_476335</name>
</gene>
<organism evidence="2">
    <name type="scientific">Mytilinidion resinicola</name>
    <dbReference type="NCBI Taxonomy" id="574789"/>
    <lineage>
        <taxon>Eukaryota</taxon>
        <taxon>Fungi</taxon>
        <taxon>Dikarya</taxon>
        <taxon>Ascomycota</taxon>
        <taxon>Pezizomycotina</taxon>
        <taxon>Dothideomycetes</taxon>
        <taxon>Pleosporomycetidae</taxon>
        <taxon>Mytilinidiales</taxon>
        <taxon>Mytilinidiaceae</taxon>
        <taxon>Mytilinidion</taxon>
    </lineage>
</organism>
<proteinExistence type="predicted"/>
<feature type="region of interest" description="Disordered" evidence="1">
    <location>
        <begin position="202"/>
        <end position="248"/>
    </location>
</feature>
<reference evidence="4" key="2">
    <citation type="submission" date="2020-04" db="EMBL/GenBank/DDBJ databases">
        <authorList>
            <consortium name="NCBI Genome Project"/>
        </authorList>
    </citation>
    <scope>NUCLEOTIDE SEQUENCE</scope>
    <source>
        <strain evidence="4">CBS 304.34</strain>
    </source>
</reference>
<reference evidence="2 4" key="1">
    <citation type="journal article" date="2020" name="Stud. Mycol.">
        <title>101 Dothideomycetes genomes: a test case for predicting lifestyles and emergence of pathogens.</title>
        <authorList>
            <person name="Haridas S."/>
            <person name="Albert R."/>
            <person name="Binder M."/>
            <person name="Bloem J."/>
            <person name="Labutti K."/>
            <person name="Salamov A."/>
            <person name="Andreopoulos B."/>
            <person name="Baker S."/>
            <person name="Barry K."/>
            <person name="Bills G."/>
            <person name="Bluhm B."/>
            <person name="Cannon C."/>
            <person name="Castanera R."/>
            <person name="Culley D."/>
            <person name="Daum C."/>
            <person name="Ezra D."/>
            <person name="Gonzalez J."/>
            <person name="Henrissat B."/>
            <person name="Kuo A."/>
            <person name="Liang C."/>
            <person name="Lipzen A."/>
            <person name="Lutzoni F."/>
            <person name="Magnuson J."/>
            <person name="Mondo S."/>
            <person name="Nolan M."/>
            <person name="Ohm R."/>
            <person name="Pangilinan J."/>
            <person name="Park H.-J."/>
            <person name="Ramirez L."/>
            <person name="Alfaro M."/>
            <person name="Sun H."/>
            <person name="Tritt A."/>
            <person name="Yoshinaga Y."/>
            <person name="Zwiers L.-H."/>
            <person name="Turgeon B."/>
            <person name="Goodwin S."/>
            <person name="Spatafora J."/>
            <person name="Crous P."/>
            <person name="Grigoriev I."/>
        </authorList>
    </citation>
    <scope>NUCLEOTIDE SEQUENCE</scope>
    <source>
        <strain evidence="2 4">CBS 304.34</strain>
    </source>
</reference>
<dbReference type="OrthoDB" id="10457168at2759"/>
<feature type="region of interest" description="Disordered" evidence="1">
    <location>
        <begin position="96"/>
        <end position="176"/>
    </location>
</feature>
<evidence type="ECO:0000256" key="1">
    <source>
        <dbReference type="SAM" id="MobiDB-lite"/>
    </source>
</evidence>
<feature type="compositionally biased region" description="Low complexity" evidence="1">
    <location>
        <begin position="60"/>
        <end position="72"/>
    </location>
</feature>
<reference evidence="4" key="3">
    <citation type="submission" date="2025-04" db="UniProtKB">
        <authorList>
            <consortium name="RefSeq"/>
        </authorList>
    </citation>
    <scope>IDENTIFICATION</scope>
    <source>
        <strain evidence="4">CBS 304.34</strain>
    </source>
</reference>